<dbReference type="InterPro" id="IPR006094">
    <property type="entry name" value="Oxid_FAD_bind_N"/>
</dbReference>
<protein>
    <recommendedName>
        <fullName evidence="10">D-lactate dehydrogenase (cytochrome)</fullName>
        <ecNumber evidence="10">1.1.2.4</ecNumber>
    </recommendedName>
</protein>
<dbReference type="GO" id="GO:0046983">
    <property type="term" value="F:protein dimerization activity"/>
    <property type="evidence" value="ECO:0007669"/>
    <property type="project" value="InterPro"/>
</dbReference>
<name>A0AAX2AKZ5_9BACT</name>
<dbReference type="Gene3D" id="3.30.70.2740">
    <property type="match status" value="1"/>
</dbReference>
<evidence type="ECO:0000256" key="5">
    <source>
        <dbReference type="ARBA" id="ARBA00022827"/>
    </source>
</evidence>
<dbReference type="SUPFAM" id="SSF56176">
    <property type="entry name" value="FAD-binding/transporter-associated domain-like"/>
    <property type="match status" value="1"/>
</dbReference>
<keyword evidence="15" id="KW-1185">Reference proteome</keyword>
<dbReference type="Gene3D" id="3.30.465.10">
    <property type="match status" value="1"/>
</dbReference>
<dbReference type="InterPro" id="IPR017900">
    <property type="entry name" value="4Fe4S_Fe_S_CS"/>
</dbReference>
<proteinExistence type="inferred from homology"/>
<dbReference type="InterPro" id="IPR016171">
    <property type="entry name" value="Vanillyl_alc_oxidase_C-sub2"/>
</dbReference>
<evidence type="ECO:0000256" key="3">
    <source>
        <dbReference type="ARBA" id="ARBA00022630"/>
    </source>
</evidence>
<evidence type="ECO:0000256" key="2">
    <source>
        <dbReference type="ARBA" id="ARBA00008000"/>
    </source>
</evidence>
<comment type="similarity">
    <text evidence="2">Belongs to the FAD-binding oxidoreductase/transferase type 4 family.</text>
</comment>
<dbReference type="GO" id="GO:0004458">
    <property type="term" value="F:D-lactate dehydrogenase (cytochrome) activity"/>
    <property type="evidence" value="ECO:0007669"/>
    <property type="project" value="UniProtKB-EC"/>
</dbReference>
<dbReference type="GO" id="GO:0051536">
    <property type="term" value="F:iron-sulfur cluster binding"/>
    <property type="evidence" value="ECO:0007669"/>
    <property type="project" value="UniProtKB-KW"/>
</dbReference>
<evidence type="ECO:0000256" key="10">
    <source>
        <dbReference type="ARBA" id="ARBA00038897"/>
    </source>
</evidence>
<gene>
    <name evidence="14" type="ORF">CP985_03970</name>
</gene>
<evidence type="ECO:0000256" key="8">
    <source>
        <dbReference type="ARBA" id="ARBA00023004"/>
    </source>
</evidence>
<keyword evidence="7" id="KW-0560">Oxidoreductase</keyword>
<dbReference type="Pfam" id="PF02913">
    <property type="entry name" value="FAD-oxidase_C"/>
    <property type="match status" value="1"/>
</dbReference>
<dbReference type="PROSITE" id="PS51379">
    <property type="entry name" value="4FE4S_FER_2"/>
    <property type="match status" value="2"/>
</dbReference>
<accession>A0AAX2AKZ5</accession>
<dbReference type="PANTHER" id="PTHR11748">
    <property type="entry name" value="D-LACTATE DEHYDROGENASE"/>
    <property type="match status" value="1"/>
</dbReference>
<dbReference type="EMBL" id="NXID01000010">
    <property type="protein sequence ID" value="RXK16321.1"/>
    <property type="molecule type" value="Genomic_DNA"/>
</dbReference>
<comment type="caution">
    <text evidence="14">The sequence shown here is derived from an EMBL/GenBank/DDBJ whole genome shotgun (WGS) entry which is preliminary data.</text>
</comment>
<dbReference type="GO" id="GO:0071949">
    <property type="term" value="F:FAD binding"/>
    <property type="evidence" value="ECO:0007669"/>
    <property type="project" value="InterPro"/>
</dbReference>
<dbReference type="KEGG" id="amyt:AMYT_0085"/>
<keyword evidence="3" id="KW-0285">Flavoprotein</keyword>
<feature type="domain" description="4Fe-4S ferredoxin-type" evidence="12">
    <location>
        <begin position="595"/>
        <end position="619"/>
    </location>
</feature>
<evidence type="ECO:0000259" key="13">
    <source>
        <dbReference type="PROSITE" id="PS51387"/>
    </source>
</evidence>
<dbReference type="Gene3D" id="1.10.45.10">
    <property type="entry name" value="Vanillyl-alcohol Oxidase, Chain A, domain 4"/>
    <property type="match status" value="1"/>
</dbReference>
<dbReference type="PROSITE" id="PS00198">
    <property type="entry name" value="4FE4S_FER_1"/>
    <property type="match status" value="2"/>
</dbReference>
<dbReference type="PROSITE" id="PS51387">
    <property type="entry name" value="FAD_PCMH"/>
    <property type="match status" value="1"/>
</dbReference>
<keyword evidence="6" id="KW-0809">Transit peptide</keyword>
<dbReference type="InterPro" id="IPR016166">
    <property type="entry name" value="FAD-bd_PCMH"/>
</dbReference>
<reference evidence="14 15" key="1">
    <citation type="submission" date="2017-09" db="EMBL/GenBank/DDBJ databases">
        <title>Genomics of the genus Arcobacter.</title>
        <authorList>
            <person name="Perez-Cataluna A."/>
            <person name="Figueras M.J."/>
            <person name="Salas-Masso N."/>
        </authorList>
    </citation>
    <scope>NUCLEOTIDE SEQUENCE [LARGE SCALE GENOMIC DNA]</scope>
    <source>
        <strain evidence="14 15">CECT 7386</strain>
    </source>
</reference>
<dbReference type="Pfam" id="PF02754">
    <property type="entry name" value="CCG"/>
    <property type="match status" value="2"/>
</dbReference>
<evidence type="ECO:0000313" key="15">
    <source>
        <dbReference type="Proteomes" id="UP000290092"/>
    </source>
</evidence>
<dbReference type="PROSITE" id="PS50066">
    <property type="entry name" value="MADS_BOX_2"/>
    <property type="match status" value="1"/>
</dbReference>
<dbReference type="Gene3D" id="3.30.70.3270">
    <property type="match status" value="1"/>
</dbReference>
<evidence type="ECO:0000256" key="4">
    <source>
        <dbReference type="ARBA" id="ARBA00022723"/>
    </source>
</evidence>
<dbReference type="InterPro" id="IPR036318">
    <property type="entry name" value="FAD-bd_PCMH-like_sf"/>
</dbReference>
<organism evidence="14 15">
    <name type="scientific">Malaciobacter mytili LMG 24559</name>
    <dbReference type="NCBI Taxonomy" id="1032238"/>
    <lineage>
        <taxon>Bacteria</taxon>
        <taxon>Pseudomonadati</taxon>
        <taxon>Campylobacterota</taxon>
        <taxon>Epsilonproteobacteria</taxon>
        <taxon>Campylobacterales</taxon>
        <taxon>Arcobacteraceae</taxon>
        <taxon>Malaciobacter</taxon>
    </lineage>
</organism>
<evidence type="ECO:0000259" key="11">
    <source>
        <dbReference type="PROSITE" id="PS50066"/>
    </source>
</evidence>
<dbReference type="InterPro" id="IPR004017">
    <property type="entry name" value="Cys_rich_dom"/>
</dbReference>
<keyword evidence="4" id="KW-0479">Metal-binding</keyword>
<dbReference type="EC" id="1.1.2.4" evidence="10"/>
<sequence length="945" mass="105730">MLSNEYKEFYNQIIKKIPENIIFTDELHTLAYGTDASFYRLIPKIVIRAENSIQVKDILQLASSMNLSVTFRAAGTSLSGQAISDSILVVTSRNWTDFKVAEDKSYISLAPSLTGAQANNILATYGKKIGPDPASINAAMIGGIAANNASGMCCGVSQNSYKTLKSMKLIFSDGTELDTSNEVSKNAFRKTHKEFLSNLKMYAQSVKEDEQLSAKIRKKFKMKNTTGYSLNALIDFEDEFEILQHLIIGSEGTLGFIKEVTYYTVEDYKDKASALVYFTDVNEACKAVTKLKLAKEDKKIVVDAVELMDRAGLASIENDETMPSYIKEFDENVTALLIETRAKTPKELDIQIKQIEDNLKEFSLAKELYFTKDIEEYTKYWKIRKGLFPAVGAVRRIGTTVIIEDIAFPIEYMAEGTLKLQALFKKHNYTEALIFGHALEGNLHFVFTQDFSTQEEIKRYDEFMYDVTQLVAVEYEGSLKAEHGTGRNMAAFVELEWGAKAYEMMKKIKTLFDPKGILNPGVIINEDKEAHIKNLKPLPATNELVDKCIECGFCEPVCPSNVLTLTPRQRIVINREISRLEDQEHNFEKAKELKELYTYDGIETCATCSLCSTACPVGIDTGSLTKYLRHEKITPTQEKIANLITNNFSTTLSGMKLGLGVANLTHSLIGTNAMKGLTSTVRKISGNKIAKWSEHLPKAISIDLKIEQKASDLKVVYFPSCINRTMGLSSASKEEKQLFDTTVELLHKAGFEIIFPKKIDSLCCGMPFSSKGYDKQAKIKSHELEEALIKASNNGEFPILCDTSPCTKKMIESFEFKLKLFEPIEFALEHLIPNLEIKTINEPITIHTTCSSRKMGLHEKFIKLAKLCSAEVIVPNDVTCCGFAGDRGFNFPELNQSALRNLKSGIKNAKYAFSTSKTCEIGLSEYSGLDYNSIFYLINSCSKAK</sequence>
<feature type="domain" description="FAD-binding PCMH-type" evidence="13">
    <location>
        <begin position="39"/>
        <end position="267"/>
    </location>
</feature>
<keyword evidence="8" id="KW-0408">Iron</keyword>
<dbReference type="GO" id="GO:1903457">
    <property type="term" value="P:lactate catabolic process"/>
    <property type="evidence" value="ECO:0007669"/>
    <property type="project" value="TreeGrafter"/>
</dbReference>
<dbReference type="RefSeq" id="WP_114840607.1">
    <property type="nucleotide sequence ID" value="NZ_CP031219.1"/>
</dbReference>
<dbReference type="SUPFAM" id="SSF46548">
    <property type="entry name" value="alpha-helical ferredoxin"/>
    <property type="match status" value="1"/>
</dbReference>
<evidence type="ECO:0000256" key="7">
    <source>
        <dbReference type="ARBA" id="ARBA00023002"/>
    </source>
</evidence>
<comment type="cofactor">
    <cofactor evidence="1">
        <name>FAD</name>
        <dbReference type="ChEBI" id="CHEBI:57692"/>
    </cofactor>
</comment>
<dbReference type="GO" id="GO:0008720">
    <property type="term" value="F:D-lactate dehydrogenase (NAD+) activity"/>
    <property type="evidence" value="ECO:0007669"/>
    <property type="project" value="TreeGrafter"/>
</dbReference>
<dbReference type="Proteomes" id="UP000290092">
    <property type="component" value="Unassembled WGS sequence"/>
</dbReference>
<dbReference type="InterPro" id="IPR016169">
    <property type="entry name" value="FAD-bd_PCMH_sub2"/>
</dbReference>
<feature type="domain" description="MADS-box" evidence="11">
    <location>
        <begin position="835"/>
        <end position="874"/>
    </location>
</feature>
<feature type="domain" description="4Fe-4S ferredoxin-type" evidence="12">
    <location>
        <begin position="537"/>
        <end position="568"/>
    </location>
</feature>
<dbReference type="Gene3D" id="3.30.43.10">
    <property type="entry name" value="Uridine Diphospho-n-acetylenolpyruvylglucosamine Reductase, domain 2"/>
    <property type="match status" value="1"/>
</dbReference>
<dbReference type="GO" id="GO:0003677">
    <property type="term" value="F:DNA binding"/>
    <property type="evidence" value="ECO:0007669"/>
    <property type="project" value="InterPro"/>
</dbReference>
<dbReference type="Pfam" id="PF01565">
    <property type="entry name" value="FAD_binding_4"/>
    <property type="match status" value="1"/>
</dbReference>
<keyword evidence="5" id="KW-0274">FAD</keyword>
<evidence type="ECO:0000256" key="9">
    <source>
        <dbReference type="ARBA" id="ARBA00023014"/>
    </source>
</evidence>
<dbReference type="GO" id="GO:0046872">
    <property type="term" value="F:metal ion binding"/>
    <property type="evidence" value="ECO:0007669"/>
    <property type="project" value="UniProtKB-KW"/>
</dbReference>
<evidence type="ECO:0000313" key="14">
    <source>
        <dbReference type="EMBL" id="RXK16321.1"/>
    </source>
</evidence>
<dbReference type="Pfam" id="PF13183">
    <property type="entry name" value="Fer4_8"/>
    <property type="match status" value="1"/>
</dbReference>
<dbReference type="PANTHER" id="PTHR11748:SF111">
    <property type="entry name" value="D-LACTATE DEHYDROGENASE, MITOCHONDRIAL-RELATED"/>
    <property type="match status" value="1"/>
</dbReference>
<evidence type="ECO:0000259" key="12">
    <source>
        <dbReference type="PROSITE" id="PS51379"/>
    </source>
</evidence>
<dbReference type="SUPFAM" id="SSF55103">
    <property type="entry name" value="FAD-linked oxidases, C-terminal domain"/>
    <property type="match status" value="1"/>
</dbReference>
<dbReference type="InterPro" id="IPR016167">
    <property type="entry name" value="FAD-bd_PCMH_sub1"/>
</dbReference>
<dbReference type="AlphaFoldDB" id="A0AAX2AKZ5"/>
<dbReference type="InterPro" id="IPR002100">
    <property type="entry name" value="TF_MADSbox"/>
</dbReference>
<dbReference type="FunFam" id="1.10.45.10:FF:000001">
    <property type="entry name" value="D-lactate dehydrogenase mitochondrial"/>
    <property type="match status" value="1"/>
</dbReference>
<dbReference type="InterPro" id="IPR017896">
    <property type="entry name" value="4Fe4S_Fe-S-bd"/>
</dbReference>
<keyword evidence="9" id="KW-0411">Iron-sulfur</keyword>
<evidence type="ECO:0000256" key="6">
    <source>
        <dbReference type="ARBA" id="ARBA00022946"/>
    </source>
</evidence>
<dbReference type="InterPro" id="IPR004113">
    <property type="entry name" value="FAD-bd_oxidored_4_C"/>
</dbReference>
<dbReference type="InterPro" id="IPR016164">
    <property type="entry name" value="FAD-linked_Oxase-like_C"/>
</dbReference>
<evidence type="ECO:0000256" key="1">
    <source>
        <dbReference type="ARBA" id="ARBA00001974"/>
    </source>
</evidence>